<dbReference type="EMBL" id="SGXE01000001">
    <property type="protein sequence ID" value="RZT00307.1"/>
    <property type="molecule type" value="Genomic_DNA"/>
</dbReference>
<keyword evidence="4" id="KW-1185">Reference proteome</keyword>
<keyword evidence="1" id="KW-0175">Coiled coil</keyword>
<sequence length="159" mass="18394">MKYAHSLALLILLVVCSCNERTTTSVTEQKEASPLYSQEMKTMLTKLKTAAKNYQQKSDEIKASNDSLYKAVGSAYQNFIDKSTFLIKKQNELLQKQLILEEKLLENTKPTEELKADRKIINKDFELLKEAYKQLQQSFEDLEYNLNSPHAEEYSVEET</sequence>
<proteinExistence type="predicted"/>
<feature type="coiled-coil region" evidence="1">
    <location>
        <begin position="37"/>
        <end position="64"/>
    </location>
</feature>
<evidence type="ECO:0000256" key="1">
    <source>
        <dbReference type="SAM" id="Coils"/>
    </source>
</evidence>
<evidence type="ECO:0000313" key="3">
    <source>
        <dbReference type="EMBL" id="RZT00307.1"/>
    </source>
</evidence>
<keyword evidence="2" id="KW-0732">Signal</keyword>
<dbReference type="PROSITE" id="PS51257">
    <property type="entry name" value="PROKAR_LIPOPROTEIN"/>
    <property type="match status" value="1"/>
</dbReference>
<name>A0A4Q7PIA8_9FLAO</name>
<comment type="caution">
    <text evidence="3">The sequence shown here is derived from an EMBL/GenBank/DDBJ whole genome shotgun (WGS) entry which is preliminary data.</text>
</comment>
<feature type="signal peptide" evidence="2">
    <location>
        <begin position="1"/>
        <end position="20"/>
    </location>
</feature>
<feature type="chain" id="PRO_5020690719" evidence="2">
    <location>
        <begin position="21"/>
        <end position="159"/>
    </location>
</feature>
<reference evidence="3 4" key="1">
    <citation type="submission" date="2019-02" db="EMBL/GenBank/DDBJ databases">
        <title>Genomic Encyclopedia of Type Strains, Phase IV (KMG-IV): sequencing the most valuable type-strain genomes for metagenomic binning, comparative biology and taxonomic classification.</title>
        <authorList>
            <person name="Goeker M."/>
        </authorList>
    </citation>
    <scope>NUCLEOTIDE SEQUENCE [LARGE SCALE GENOMIC DNA]</scope>
    <source>
        <strain evidence="3 4">DSM 17196</strain>
    </source>
</reference>
<evidence type="ECO:0000313" key="4">
    <source>
        <dbReference type="Proteomes" id="UP000292262"/>
    </source>
</evidence>
<gene>
    <name evidence="3" type="ORF">EV197_1543</name>
</gene>
<dbReference type="Proteomes" id="UP000292262">
    <property type="component" value="Unassembled WGS sequence"/>
</dbReference>
<evidence type="ECO:0000256" key="2">
    <source>
        <dbReference type="SAM" id="SignalP"/>
    </source>
</evidence>
<protein>
    <submittedName>
        <fullName evidence="3">Uncharacterized protein</fullName>
    </submittedName>
</protein>
<dbReference type="RefSeq" id="WP_130286088.1">
    <property type="nucleotide sequence ID" value="NZ_SGXE01000001.1"/>
</dbReference>
<dbReference type="AlphaFoldDB" id="A0A4Q7PIA8"/>
<accession>A0A4Q7PIA8</accession>
<organism evidence="3 4">
    <name type="scientific">Aquimarina brevivitae</name>
    <dbReference type="NCBI Taxonomy" id="323412"/>
    <lineage>
        <taxon>Bacteria</taxon>
        <taxon>Pseudomonadati</taxon>
        <taxon>Bacteroidota</taxon>
        <taxon>Flavobacteriia</taxon>
        <taxon>Flavobacteriales</taxon>
        <taxon>Flavobacteriaceae</taxon>
        <taxon>Aquimarina</taxon>
    </lineage>
</organism>